<feature type="non-terminal residue" evidence="1">
    <location>
        <position position="125"/>
    </location>
</feature>
<protein>
    <submittedName>
        <fullName evidence="1">Uncharacterized protein</fullName>
    </submittedName>
</protein>
<name>A0A2N0QHS3_9GLOM</name>
<evidence type="ECO:0000313" key="2">
    <source>
        <dbReference type="Proteomes" id="UP000232688"/>
    </source>
</evidence>
<dbReference type="VEuPathDB" id="FungiDB:RhiirA1_485831"/>
<sequence length="125" mass="14284">MWQPCTAHILQLVVGKDLAPIKSLVGHAKCLIDFFMSLKQSERLEKIQKQFIQPNSNSSSRTPIDAGKIAKYLRYVIADVLTHWNSSYLAWCRLLELKGYICTLEANLAEETDQDSKKDSQRLTK</sequence>
<reference evidence="1 2" key="2">
    <citation type="submission" date="2017-10" db="EMBL/GenBank/DDBJ databases">
        <title>Genome analyses suggest a sexual origin of heterokaryosis in a supposedly ancient asexual fungus.</title>
        <authorList>
            <person name="Corradi N."/>
            <person name="Sedzielewska K."/>
            <person name="Noel J."/>
            <person name="Charron P."/>
            <person name="Farinelli L."/>
            <person name="Marton T."/>
            <person name="Kruger M."/>
            <person name="Pelin A."/>
            <person name="Brachmann A."/>
            <person name="Corradi N."/>
        </authorList>
    </citation>
    <scope>NUCLEOTIDE SEQUENCE [LARGE SCALE GENOMIC DNA]</scope>
    <source>
        <strain evidence="1 2">A1</strain>
    </source>
</reference>
<gene>
    <name evidence="1" type="ORF">RhiirA1_485831</name>
</gene>
<dbReference type="Proteomes" id="UP000232688">
    <property type="component" value="Unassembled WGS sequence"/>
</dbReference>
<accession>A0A2N0QHS3</accession>
<dbReference type="EMBL" id="LLXH01009505">
    <property type="protein sequence ID" value="PKC50606.1"/>
    <property type="molecule type" value="Genomic_DNA"/>
</dbReference>
<proteinExistence type="predicted"/>
<dbReference type="AlphaFoldDB" id="A0A2N0QHS3"/>
<organism evidence="1 2">
    <name type="scientific">Rhizophagus irregularis</name>
    <dbReference type="NCBI Taxonomy" id="588596"/>
    <lineage>
        <taxon>Eukaryota</taxon>
        <taxon>Fungi</taxon>
        <taxon>Fungi incertae sedis</taxon>
        <taxon>Mucoromycota</taxon>
        <taxon>Glomeromycotina</taxon>
        <taxon>Glomeromycetes</taxon>
        <taxon>Glomerales</taxon>
        <taxon>Glomeraceae</taxon>
        <taxon>Rhizophagus</taxon>
    </lineage>
</organism>
<evidence type="ECO:0000313" key="1">
    <source>
        <dbReference type="EMBL" id="PKC50606.1"/>
    </source>
</evidence>
<dbReference type="VEuPathDB" id="FungiDB:FUN_012059"/>
<comment type="caution">
    <text evidence="1">The sequence shown here is derived from an EMBL/GenBank/DDBJ whole genome shotgun (WGS) entry which is preliminary data.</text>
</comment>
<reference evidence="1 2" key="1">
    <citation type="submission" date="2017-10" db="EMBL/GenBank/DDBJ databases">
        <title>Extensive intraspecific genome diversity in a model arbuscular mycorrhizal fungus.</title>
        <authorList>
            <person name="Chen E.C.H."/>
            <person name="Morin E."/>
            <person name="Baudet D."/>
            <person name="Noel J."/>
            <person name="Ndikumana S."/>
            <person name="Charron P."/>
            <person name="St-Onge C."/>
            <person name="Giorgi J."/>
            <person name="Grigoriev I.V."/>
            <person name="Roux C."/>
            <person name="Martin F.M."/>
            <person name="Corradi N."/>
        </authorList>
    </citation>
    <scope>NUCLEOTIDE SEQUENCE [LARGE SCALE GENOMIC DNA]</scope>
    <source>
        <strain evidence="1 2">A1</strain>
    </source>
</reference>